<organism evidence="1">
    <name type="scientific">Arundo donax</name>
    <name type="common">Giant reed</name>
    <name type="synonym">Donax arundinaceus</name>
    <dbReference type="NCBI Taxonomy" id="35708"/>
    <lineage>
        <taxon>Eukaryota</taxon>
        <taxon>Viridiplantae</taxon>
        <taxon>Streptophyta</taxon>
        <taxon>Embryophyta</taxon>
        <taxon>Tracheophyta</taxon>
        <taxon>Spermatophyta</taxon>
        <taxon>Magnoliopsida</taxon>
        <taxon>Liliopsida</taxon>
        <taxon>Poales</taxon>
        <taxon>Poaceae</taxon>
        <taxon>PACMAD clade</taxon>
        <taxon>Arundinoideae</taxon>
        <taxon>Arundineae</taxon>
        <taxon>Arundo</taxon>
    </lineage>
</organism>
<evidence type="ECO:0000313" key="1">
    <source>
        <dbReference type="EMBL" id="JAE05230.1"/>
    </source>
</evidence>
<accession>A0A0A9EWV4</accession>
<protein>
    <submittedName>
        <fullName evidence="1">Uncharacterized protein</fullName>
    </submittedName>
</protein>
<reference evidence="1" key="1">
    <citation type="submission" date="2014-09" db="EMBL/GenBank/DDBJ databases">
        <authorList>
            <person name="Magalhaes I.L.F."/>
            <person name="Oliveira U."/>
            <person name="Santos F.R."/>
            <person name="Vidigal T.H.D.A."/>
            <person name="Brescovit A.D."/>
            <person name="Santos A.J."/>
        </authorList>
    </citation>
    <scope>NUCLEOTIDE SEQUENCE</scope>
    <source>
        <tissue evidence="1">Shoot tissue taken approximately 20 cm above the soil surface</tissue>
    </source>
</reference>
<reference evidence="1" key="2">
    <citation type="journal article" date="2015" name="Data Brief">
        <title>Shoot transcriptome of the giant reed, Arundo donax.</title>
        <authorList>
            <person name="Barrero R.A."/>
            <person name="Guerrero F.D."/>
            <person name="Moolhuijzen P."/>
            <person name="Goolsby J.A."/>
            <person name="Tidwell J."/>
            <person name="Bellgard S.E."/>
            <person name="Bellgard M.I."/>
        </authorList>
    </citation>
    <scope>NUCLEOTIDE SEQUENCE</scope>
    <source>
        <tissue evidence="1">Shoot tissue taken approximately 20 cm above the soil surface</tissue>
    </source>
</reference>
<dbReference type="AlphaFoldDB" id="A0A0A9EWV4"/>
<sequence>MHCNSFESSHMICQEIDAPCNNFSLLLLQTEDGAFGVLMFDVKEQTPNDGQDSKCVDAGDYLLYNVLLH</sequence>
<dbReference type="EMBL" id="GBRH01192666">
    <property type="protein sequence ID" value="JAE05230.1"/>
    <property type="molecule type" value="Transcribed_RNA"/>
</dbReference>
<name>A0A0A9EWV4_ARUDO</name>
<proteinExistence type="predicted"/>